<protein>
    <submittedName>
        <fullName evidence="3">Uncharacterized protein</fullName>
    </submittedName>
</protein>
<dbReference type="EMBL" id="JACGWT010000003">
    <property type="protein sequence ID" value="MBA8794298.1"/>
    <property type="molecule type" value="Genomic_DNA"/>
</dbReference>
<keyword evidence="4" id="KW-1185">Reference proteome</keyword>
<dbReference type="AlphaFoldDB" id="A0A7W3ISB5"/>
<evidence type="ECO:0000256" key="2">
    <source>
        <dbReference type="SAM" id="Phobius"/>
    </source>
</evidence>
<evidence type="ECO:0000313" key="3">
    <source>
        <dbReference type="EMBL" id="MBA8794298.1"/>
    </source>
</evidence>
<feature type="transmembrane region" description="Helical" evidence="2">
    <location>
        <begin position="12"/>
        <end position="32"/>
    </location>
</feature>
<dbReference type="RefSeq" id="WP_182559905.1">
    <property type="nucleotide sequence ID" value="NZ_JACGWT010000003.1"/>
</dbReference>
<organism evidence="3 4">
    <name type="scientific">Microlunatus kandeliicorticis</name>
    <dbReference type="NCBI Taxonomy" id="1759536"/>
    <lineage>
        <taxon>Bacteria</taxon>
        <taxon>Bacillati</taxon>
        <taxon>Actinomycetota</taxon>
        <taxon>Actinomycetes</taxon>
        <taxon>Propionibacteriales</taxon>
        <taxon>Propionibacteriaceae</taxon>
        <taxon>Microlunatus</taxon>
    </lineage>
</organism>
<name>A0A7W3ISB5_9ACTN</name>
<proteinExistence type="predicted"/>
<evidence type="ECO:0000313" key="4">
    <source>
        <dbReference type="Proteomes" id="UP000523079"/>
    </source>
</evidence>
<keyword evidence="2" id="KW-0812">Transmembrane</keyword>
<evidence type="ECO:0000256" key="1">
    <source>
        <dbReference type="SAM" id="MobiDB-lite"/>
    </source>
</evidence>
<comment type="caution">
    <text evidence="3">The sequence shown here is derived from an EMBL/GenBank/DDBJ whole genome shotgun (WGS) entry which is preliminary data.</text>
</comment>
<accession>A0A7W3ISB5</accession>
<keyword evidence="2" id="KW-0472">Membrane</keyword>
<feature type="region of interest" description="Disordered" evidence="1">
    <location>
        <begin position="35"/>
        <end position="70"/>
    </location>
</feature>
<gene>
    <name evidence="3" type="ORF">FHX74_001917</name>
</gene>
<dbReference type="Proteomes" id="UP000523079">
    <property type="component" value="Unassembled WGS sequence"/>
</dbReference>
<sequence length="243" mass="25230">MSRGGSLARRWGYPAVGAVAVGVLVAVNLAGLDLTGRSRSEPDRPPATARPTFGPIRLATSGGSEGTGADDHFGTCRTGAAAWGITAVSSQVFTGLSTVTVPAGAGPDRPATVPASTVLRAGVTVTGAVTTTPEQVLIEAGHRIGTPLAAPGATTPTADRRIRLPEGRVDLTRRYVAWTGRTRWSGRWSLRWCQDGFWRASAGRWSSFSTIAAQGAVLCRLGTQDLGARAPDDSWAGQACRHG</sequence>
<reference evidence="3 4" key="1">
    <citation type="submission" date="2020-07" db="EMBL/GenBank/DDBJ databases">
        <title>Sequencing the genomes of 1000 actinobacteria strains.</title>
        <authorList>
            <person name="Klenk H.-P."/>
        </authorList>
    </citation>
    <scope>NUCLEOTIDE SEQUENCE [LARGE SCALE GENOMIC DNA]</scope>
    <source>
        <strain evidence="3 4">DSM 100723</strain>
    </source>
</reference>
<keyword evidence="2" id="KW-1133">Transmembrane helix</keyword>